<keyword evidence="1" id="KW-0560">Oxidoreductase</keyword>
<dbReference type="RefSeq" id="WP_213167630.1">
    <property type="nucleotide sequence ID" value="NZ_CP058559.1"/>
</dbReference>
<evidence type="ECO:0000313" key="3">
    <source>
        <dbReference type="EMBL" id="QNO13967.1"/>
    </source>
</evidence>
<evidence type="ECO:0000256" key="2">
    <source>
        <dbReference type="RuleBase" id="RU000363"/>
    </source>
</evidence>
<sequence length="281" mass="31193">MKNKVVLITGANSGVGKATATELARMGATIIMACRNKERGEEALKEVRERSNSKKVELMLCDLASLSDIRCFCEKFEEKYQRLDVLINNAGVILPRRQLTKDGFEMQLGVNHFGHFLLTNLLLNLLTNSSHARIINVSSGAHKVGKIQFEDLGLEKRYNLMKAYSRSKLANILFTYELARRLEGTGVTVNCLHPGAVSTNMGVDRETGFGKLIHKILKGFLQTPLEGAATSIYLATSKEVEGVSGKYFYKQKPIESSKSSHDIDLAKRLWNVSEAVVGLKE</sequence>
<dbReference type="InterPro" id="IPR002347">
    <property type="entry name" value="SDR_fam"/>
</dbReference>
<protein>
    <submittedName>
        <fullName evidence="3">SDR family oxidoreductase</fullName>
    </submittedName>
</protein>
<comment type="similarity">
    <text evidence="2">Belongs to the short-chain dehydrogenases/reductases (SDR) family.</text>
</comment>
<accession>A0A7G9W5K5</accession>
<dbReference type="EMBL" id="CP058559">
    <property type="protein sequence ID" value="QNO13967.1"/>
    <property type="molecule type" value="Genomic_DNA"/>
</dbReference>
<dbReference type="GO" id="GO:0016491">
    <property type="term" value="F:oxidoreductase activity"/>
    <property type="evidence" value="ECO:0007669"/>
    <property type="project" value="UniProtKB-KW"/>
</dbReference>
<reference evidence="3 4" key="1">
    <citation type="submission" date="2020-07" db="EMBL/GenBank/DDBJ databases">
        <title>Alkalicella. sp. LB2 genome.</title>
        <authorList>
            <person name="Postec A."/>
            <person name="Quemeneur M."/>
        </authorList>
    </citation>
    <scope>NUCLEOTIDE SEQUENCE [LARGE SCALE GENOMIC DNA]</scope>
    <source>
        <strain evidence="3 4">LB2</strain>
    </source>
</reference>
<dbReference type="SUPFAM" id="SSF51735">
    <property type="entry name" value="NAD(P)-binding Rossmann-fold domains"/>
    <property type="match status" value="1"/>
</dbReference>
<dbReference type="Pfam" id="PF00106">
    <property type="entry name" value="adh_short"/>
    <property type="match status" value="1"/>
</dbReference>
<dbReference type="PANTHER" id="PTHR43157:SF31">
    <property type="entry name" value="PHOSPHATIDYLINOSITOL-GLYCAN BIOSYNTHESIS CLASS F PROTEIN"/>
    <property type="match status" value="1"/>
</dbReference>
<evidence type="ECO:0000256" key="1">
    <source>
        <dbReference type="ARBA" id="ARBA00023002"/>
    </source>
</evidence>
<dbReference type="KEGG" id="acae:HYG86_03865"/>
<gene>
    <name evidence="3" type="ORF">HYG86_03865</name>
</gene>
<organism evidence="3 4">
    <name type="scientific">Alkalicella caledoniensis</name>
    <dbReference type="NCBI Taxonomy" id="2731377"/>
    <lineage>
        <taxon>Bacteria</taxon>
        <taxon>Bacillati</taxon>
        <taxon>Bacillota</taxon>
        <taxon>Clostridia</taxon>
        <taxon>Eubacteriales</taxon>
        <taxon>Proteinivoracaceae</taxon>
        <taxon>Alkalicella</taxon>
    </lineage>
</organism>
<proteinExistence type="inferred from homology"/>
<dbReference type="NCBIfam" id="NF004846">
    <property type="entry name" value="PRK06197.1"/>
    <property type="match status" value="1"/>
</dbReference>
<evidence type="ECO:0000313" key="4">
    <source>
        <dbReference type="Proteomes" id="UP000516160"/>
    </source>
</evidence>
<dbReference type="InterPro" id="IPR036291">
    <property type="entry name" value="NAD(P)-bd_dom_sf"/>
</dbReference>
<dbReference type="Gene3D" id="3.40.50.720">
    <property type="entry name" value="NAD(P)-binding Rossmann-like Domain"/>
    <property type="match status" value="1"/>
</dbReference>
<dbReference type="PANTHER" id="PTHR43157">
    <property type="entry name" value="PHOSPHATIDYLINOSITOL-GLYCAN BIOSYNTHESIS CLASS F PROTEIN-RELATED"/>
    <property type="match status" value="1"/>
</dbReference>
<dbReference type="PRINTS" id="PR00081">
    <property type="entry name" value="GDHRDH"/>
</dbReference>
<name>A0A7G9W5K5_ALKCA</name>
<dbReference type="AlphaFoldDB" id="A0A7G9W5K5"/>
<dbReference type="PRINTS" id="PR00080">
    <property type="entry name" value="SDRFAMILY"/>
</dbReference>
<keyword evidence="4" id="KW-1185">Reference proteome</keyword>
<dbReference type="Proteomes" id="UP000516160">
    <property type="component" value="Chromosome"/>
</dbReference>
<dbReference type="CDD" id="cd05327">
    <property type="entry name" value="retinol-DH_like_SDR_c_like"/>
    <property type="match status" value="1"/>
</dbReference>